<dbReference type="AlphaFoldDB" id="A0A432ZHU5"/>
<dbReference type="PANTHER" id="PTHR15020">
    <property type="entry name" value="FLAVIN REDUCTASE-RELATED"/>
    <property type="match status" value="1"/>
</dbReference>
<proteinExistence type="predicted"/>
<dbReference type="EMBL" id="PIQF01000001">
    <property type="protein sequence ID" value="RUO77528.1"/>
    <property type="molecule type" value="Genomic_DNA"/>
</dbReference>
<comment type="caution">
    <text evidence="2">The sequence shown here is derived from an EMBL/GenBank/DDBJ whole genome shotgun (WGS) entry which is preliminary data.</text>
</comment>
<dbReference type="SUPFAM" id="SSF51735">
    <property type="entry name" value="NAD(P)-binding Rossmann-fold domains"/>
    <property type="match status" value="1"/>
</dbReference>
<dbReference type="Proteomes" id="UP000287908">
    <property type="component" value="Unassembled WGS sequence"/>
</dbReference>
<reference evidence="2 3" key="1">
    <citation type="journal article" date="2011" name="Front. Microbiol.">
        <title>Genomic signatures of strain selection and enhancement in Bacillus atrophaeus var. globigii, a historical biowarfare simulant.</title>
        <authorList>
            <person name="Gibbons H.S."/>
            <person name="Broomall S.M."/>
            <person name="McNew L.A."/>
            <person name="Daligault H."/>
            <person name="Chapman C."/>
            <person name="Bruce D."/>
            <person name="Karavis M."/>
            <person name="Krepps M."/>
            <person name="McGregor P.A."/>
            <person name="Hong C."/>
            <person name="Park K.H."/>
            <person name="Akmal A."/>
            <person name="Feldman A."/>
            <person name="Lin J.S."/>
            <person name="Chang W.E."/>
            <person name="Higgs B.W."/>
            <person name="Demirev P."/>
            <person name="Lindquist J."/>
            <person name="Liem A."/>
            <person name="Fochler E."/>
            <person name="Read T.D."/>
            <person name="Tapia R."/>
            <person name="Johnson S."/>
            <person name="Bishop-Lilly K.A."/>
            <person name="Detter C."/>
            <person name="Han C."/>
            <person name="Sozhamannan S."/>
            <person name="Rosenzweig C.N."/>
            <person name="Skowronski E.W."/>
        </authorList>
    </citation>
    <scope>NUCLEOTIDE SEQUENCE [LARGE SCALE GENOMIC DNA]</scope>
    <source>
        <strain evidence="2 3">CL-SP19</strain>
    </source>
</reference>
<name>A0A432ZHU5_9GAMM</name>
<accession>A0A432ZHU5</accession>
<dbReference type="InterPro" id="IPR036291">
    <property type="entry name" value="NAD(P)-bd_dom_sf"/>
</dbReference>
<dbReference type="Pfam" id="PF13460">
    <property type="entry name" value="NAD_binding_10"/>
    <property type="match status" value="1"/>
</dbReference>
<evidence type="ECO:0000313" key="3">
    <source>
        <dbReference type="Proteomes" id="UP000287908"/>
    </source>
</evidence>
<evidence type="ECO:0000313" key="2">
    <source>
        <dbReference type="EMBL" id="RUO77528.1"/>
    </source>
</evidence>
<dbReference type="CDD" id="cd05243">
    <property type="entry name" value="SDR_a5"/>
    <property type="match status" value="1"/>
</dbReference>
<dbReference type="PANTHER" id="PTHR15020:SF50">
    <property type="entry name" value="UPF0659 PROTEIN YMR090W"/>
    <property type="match status" value="1"/>
</dbReference>
<evidence type="ECO:0000259" key="1">
    <source>
        <dbReference type="Pfam" id="PF13460"/>
    </source>
</evidence>
<protein>
    <submittedName>
        <fullName evidence="2">NAD(P)-dependent oxidoreductase</fullName>
    </submittedName>
</protein>
<organism evidence="2 3">
    <name type="scientific">Idiomarina seosinensis</name>
    <dbReference type="NCBI Taxonomy" id="281739"/>
    <lineage>
        <taxon>Bacteria</taxon>
        <taxon>Pseudomonadati</taxon>
        <taxon>Pseudomonadota</taxon>
        <taxon>Gammaproteobacteria</taxon>
        <taxon>Alteromonadales</taxon>
        <taxon>Idiomarinaceae</taxon>
        <taxon>Idiomarina</taxon>
    </lineage>
</organism>
<dbReference type="OrthoDB" id="9803892at2"/>
<sequence>MKVAVIGANGKIGTHVVEQLQHAKKYPVVAMVRKQEQVDGWQQKGTEARLFDLEGSVDAIAKTLEDIDAVIFTAGSGAATGDDKTILVDLDGAVKTMEAAGAAAADRFIMVSAIQAHHRDNWNEDLKAYYAAKHYADKELMRSGLDWTIIRPGGLTSDPGTNKVQLAEDLPLGTIPREDVARILIRCLDTPDTIGKHVDALSGDTEIDKAVRGL</sequence>
<feature type="domain" description="NAD(P)-binding" evidence="1">
    <location>
        <begin position="7"/>
        <end position="191"/>
    </location>
</feature>
<dbReference type="RefSeq" id="WP_126783800.1">
    <property type="nucleotide sequence ID" value="NZ_PIQF01000001.1"/>
</dbReference>
<gene>
    <name evidence="2" type="ORF">CWI81_03355</name>
</gene>
<dbReference type="InterPro" id="IPR016040">
    <property type="entry name" value="NAD(P)-bd_dom"/>
</dbReference>
<dbReference type="Gene3D" id="3.40.50.720">
    <property type="entry name" value="NAD(P)-binding Rossmann-like Domain"/>
    <property type="match status" value="1"/>
</dbReference>
<keyword evidence="3" id="KW-1185">Reference proteome</keyword>